<accession>A0A6F9DHC8</accession>
<dbReference type="GO" id="GO:0006879">
    <property type="term" value="P:intracellular iron ion homeostasis"/>
    <property type="evidence" value="ECO:0007669"/>
    <property type="project" value="InterPro"/>
</dbReference>
<proteinExistence type="evidence at transcript level"/>
<name>A0A6F9DHC8_9ASCI</name>
<organism evidence="1">
    <name type="scientific">Phallusia mammillata</name>
    <dbReference type="NCBI Taxonomy" id="59560"/>
    <lineage>
        <taxon>Eukaryota</taxon>
        <taxon>Metazoa</taxon>
        <taxon>Chordata</taxon>
        <taxon>Tunicata</taxon>
        <taxon>Ascidiacea</taxon>
        <taxon>Phlebobranchia</taxon>
        <taxon>Ascidiidae</taxon>
        <taxon>Phallusia</taxon>
    </lineage>
</organism>
<dbReference type="AlphaFoldDB" id="A0A6F9DHC8"/>
<dbReference type="GO" id="GO:0009725">
    <property type="term" value="P:response to hormone"/>
    <property type="evidence" value="ECO:0007669"/>
    <property type="project" value="TreeGrafter"/>
</dbReference>
<dbReference type="InterPro" id="IPR039947">
    <property type="entry name" value="NCoA-4"/>
</dbReference>
<dbReference type="EMBL" id="LR786960">
    <property type="protein sequence ID" value="CAB3262822.1"/>
    <property type="molecule type" value="mRNA"/>
</dbReference>
<sequence>MSGKNIVTDAITETLKQPTARYDSGDCLHADIQQVKSQIHAAFSNQQHQLQLREQWLLDQVDNITECLTLVSQKNAEKVAEVKGKLLCCIEASKFSQLKDCKNFEKLVSNLINTYKNLTSQEADKSPQITFNSDDIAMSNMIRRFGNVTSNALHVDDASSDCSWDLGENDLDITTAKHGAKDFVDCGKLCHGDSCSKPGVAIEDLNQFFSDAVVLGPLLADVCKANETCATFDDCICDMQCGRQSLSGDDRPQLFVTAIGNAFDAIIDGDQSLECIDNDPSMQNCSQGQKRFDEQILSLEMQFQQILSGDYVSTDSEMTSEVRKPWSADVLACEIDAIIYRSEKNALTTTCNVEVPQPLPFQALTQQLTSILNGEMPMFGVNSEVDDSNPVDLDVPGLSKQLKTSLNDQASDYSEKIDHGKLVGEFPKKWTTPHELDSIMAGILNE</sequence>
<dbReference type="PANTHER" id="PTHR17085:SF3">
    <property type="entry name" value="NUCLEAR RECEPTOR COACTIVATOR 4"/>
    <property type="match status" value="1"/>
</dbReference>
<evidence type="ECO:0000313" key="1">
    <source>
        <dbReference type="EMBL" id="CAB3262822.1"/>
    </source>
</evidence>
<dbReference type="GO" id="GO:0003713">
    <property type="term" value="F:transcription coactivator activity"/>
    <property type="evidence" value="ECO:0007669"/>
    <property type="project" value="InterPro"/>
</dbReference>
<protein>
    <submittedName>
        <fullName evidence="1">Uncharacterized protein LOC100183777</fullName>
    </submittedName>
</protein>
<dbReference type="PANTHER" id="PTHR17085">
    <property type="entry name" value="NUCLEAR RECEPTOR COACTIVATOR 4"/>
    <property type="match status" value="1"/>
</dbReference>
<gene>
    <name evidence="1" type="primary">LOC100183777</name>
</gene>
<reference evidence="1" key="1">
    <citation type="submission" date="2020-04" db="EMBL/GenBank/DDBJ databases">
        <authorList>
            <person name="Neveu A P."/>
        </authorList>
    </citation>
    <scope>NUCLEOTIDE SEQUENCE</scope>
    <source>
        <tissue evidence="1">Whole embryo</tissue>
    </source>
</reference>